<dbReference type="InterPro" id="IPR024989">
    <property type="entry name" value="MFS_assoc_dom"/>
</dbReference>
<dbReference type="AlphaFoldDB" id="A0A927FDM0"/>
<dbReference type="PANTHER" id="PTHR23522:SF10">
    <property type="entry name" value="3-PHENYLPROPIONIC ACID TRANSPORTER-RELATED"/>
    <property type="match status" value="1"/>
</dbReference>
<keyword evidence="11" id="KW-1185">Reference proteome</keyword>
<keyword evidence="6 8" id="KW-1133">Transmembrane helix</keyword>
<name>A0A927FDM0_9BACT</name>
<gene>
    <name evidence="10" type="ORF">IEN85_19825</name>
</gene>
<dbReference type="EMBL" id="JACYFG010000051">
    <property type="protein sequence ID" value="MBD5781760.1"/>
    <property type="molecule type" value="Genomic_DNA"/>
</dbReference>
<dbReference type="Gene3D" id="1.20.1250.20">
    <property type="entry name" value="MFS general substrate transporter like domains"/>
    <property type="match status" value="2"/>
</dbReference>
<feature type="transmembrane region" description="Helical" evidence="8">
    <location>
        <begin position="136"/>
        <end position="154"/>
    </location>
</feature>
<feature type="transmembrane region" description="Helical" evidence="8">
    <location>
        <begin position="95"/>
        <end position="116"/>
    </location>
</feature>
<dbReference type="InterPro" id="IPR036259">
    <property type="entry name" value="MFS_trans_sf"/>
</dbReference>
<evidence type="ECO:0000313" key="11">
    <source>
        <dbReference type="Proteomes" id="UP000622317"/>
    </source>
</evidence>
<accession>A0A927FDM0</accession>
<evidence type="ECO:0000256" key="1">
    <source>
        <dbReference type="ARBA" id="ARBA00004429"/>
    </source>
</evidence>
<feature type="transmembrane region" description="Helical" evidence="8">
    <location>
        <begin position="294"/>
        <end position="315"/>
    </location>
</feature>
<comment type="subcellular location">
    <subcellularLocation>
        <location evidence="1">Cell inner membrane</location>
        <topology evidence="1">Multi-pass membrane protein</topology>
    </subcellularLocation>
</comment>
<keyword evidence="3" id="KW-1003">Cell membrane</keyword>
<keyword evidence="5 8" id="KW-0812">Transmembrane</keyword>
<evidence type="ECO:0000256" key="3">
    <source>
        <dbReference type="ARBA" id="ARBA00022475"/>
    </source>
</evidence>
<keyword evidence="2" id="KW-0813">Transport</keyword>
<feature type="transmembrane region" description="Helical" evidence="8">
    <location>
        <begin position="67"/>
        <end position="89"/>
    </location>
</feature>
<sequence>MRSLNAQFFLLFGSFAAVQPYIALLFKERGLHEEQIGYALGISGWAIMLSPALVTLIADTRVSPGRLLAGLSLLTAGTVVAMLLSTSYWMLAACYFAMTLCVTAMMPLLDGVTFGIQKLQRELGEKPLEYSQVRVWGTYGYVGILALLFFPIRMTGDVSLPIWAGVFCFGILFVNTWFLPQRGKRELAKRSKGLPTGEALKALFSKRSASFTVAMFLLLCASAGYHTMYPVFLVEDLGLARHWLGIVILSGALIEVFCILALTRLEKRWGLRAVMLGGVAFTVVRFSLMYAFPVLWVAIGAQVFHGAMICSMMVIPPNVVNGLANESNRNSIQGVYTMLVVGSSRFVGTAISGHVAGVDQRLIYLMCAGLAVAAFALLWKGFRPQAA</sequence>
<evidence type="ECO:0000256" key="5">
    <source>
        <dbReference type="ARBA" id="ARBA00022692"/>
    </source>
</evidence>
<feature type="transmembrane region" description="Helical" evidence="8">
    <location>
        <begin position="362"/>
        <end position="382"/>
    </location>
</feature>
<dbReference type="PANTHER" id="PTHR23522">
    <property type="entry name" value="BLL5896 PROTEIN"/>
    <property type="match status" value="1"/>
</dbReference>
<evidence type="ECO:0000259" key="9">
    <source>
        <dbReference type="Pfam" id="PF12832"/>
    </source>
</evidence>
<protein>
    <submittedName>
        <fullName evidence="10">MFS transporter</fullName>
    </submittedName>
</protein>
<dbReference type="GO" id="GO:0005886">
    <property type="term" value="C:plasma membrane"/>
    <property type="evidence" value="ECO:0007669"/>
    <property type="project" value="UniProtKB-SubCell"/>
</dbReference>
<evidence type="ECO:0000256" key="4">
    <source>
        <dbReference type="ARBA" id="ARBA00022519"/>
    </source>
</evidence>
<comment type="caution">
    <text evidence="10">The sequence shown here is derived from an EMBL/GenBank/DDBJ whole genome shotgun (WGS) entry which is preliminary data.</text>
</comment>
<keyword evidence="7 8" id="KW-0472">Membrane</keyword>
<reference evidence="10" key="1">
    <citation type="submission" date="2020-09" db="EMBL/GenBank/DDBJ databases">
        <title>Pelagicoccus enzymogenes sp. nov. with an EPS production, isolated from marine sediment.</title>
        <authorList>
            <person name="Feng X."/>
        </authorList>
    </citation>
    <scope>NUCLEOTIDE SEQUENCE</scope>
    <source>
        <strain evidence="10">NFK12</strain>
    </source>
</reference>
<feature type="transmembrane region" description="Helical" evidence="8">
    <location>
        <begin position="335"/>
        <end position="356"/>
    </location>
</feature>
<dbReference type="SUPFAM" id="SSF103473">
    <property type="entry name" value="MFS general substrate transporter"/>
    <property type="match status" value="1"/>
</dbReference>
<feature type="transmembrane region" description="Helical" evidence="8">
    <location>
        <begin position="160"/>
        <end position="180"/>
    </location>
</feature>
<dbReference type="RefSeq" id="WP_191618841.1">
    <property type="nucleotide sequence ID" value="NZ_JACYFG010000051.1"/>
</dbReference>
<feature type="transmembrane region" description="Helical" evidence="8">
    <location>
        <begin position="209"/>
        <end position="228"/>
    </location>
</feature>
<organism evidence="10 11">
    <name type="scientific">Pelagicoccus enzymogenes</name>
    <dbReference type="NCBI Taxonomy" id="2773457"/>
    <lineage>
        <taxon>Bacteria</taxon>
        <taxon>Pseudomonadati</taxon>
        <taxon>Verrucomicrobiota</taxon>
        <taxon>Opitutia</taxon>
        <taxon>Puniceicoccales</taxon>
        <taxon>Pelagicoccaceae</taxon>
        <taxon>Pelagicoccus</taxon>
    </lineage>
</organism>
<dbReference type="Pfam" id="PF12832">
    <property type="entry name" value="MFS_1_like"/>
    <property type="match status" value="1"/>
</dbReference>
<evidence type="ECO:0000313" key="10">
    <source>
        <dbReference type="EMBL" id="MBD5781760.1"/>
    </source>
</evidence>
<keyword evidence="4" id="KW-0997">Cell inner membrane</keyword>
<feature type="transmembrane region" description="Helical" evidence="8">
    <location>
        <begin position="269"/>
        <end position="288"/>
    </location>
</feature>
<feature type="domain" description="Major facilitator superfamily associated" evidence="9">
    <location>
        <begin position="3"/>
        <end position="356"/>
    </location>
</feature>
<proteinExistence type="predicted"/>
<evidence type="ECO:0000256" key="7">
    <source>
        <dbReference type="ARBA" id="ARBA00023136"/>
    </source>
</evidence>
<evidence type="ECO:0000256" key="6">
    <source>
        <dbReference type="ARBA" id="ARBA00022989"/>
    </source>
</evidence>
<feature type="transmembrane region" description="Helical" evidence="8">
    <location>
        <begin position="36"/>
        <end position="58"/>
    </location>
</feature>
<evidence type="ECO:0000256" key="2">
    <source>
        <dbReference type="ARBA" id="ARBA00022448"/>
    </source>
</evidence>
<dbReference type="Proteomes" id="UP000622317">
    <property type="component" value="Unassembled WGS sequence"/>
</dbReference>
<feature type="transmembrane region" description="Helical" evidence="8">
    <location>
        <begin position="240"/>
        <end position="262"/>
    </location>
</feature>
<evidence type="ECO:0000256" key="8">
    <source>
        <dbReference type="SAM" id="Phobius"/>
    </source>
</evidence>